<keyword evidence="3" id="KW-1185">Reference proteome</keyword>
<dbReference type="EMBL" id="JAEPRJ010000001">
    <property type="protein sequence ID" value="MBK5898514.1"/>
    <property type="molecule type" value="Genomic_DNA"/>
</dbReference>
<comment type="caution">
    <text evidence="2">The sequence shown here is derived from an EMBL/GenBank/DDBJ whole genome shotgun (WGS) entry which is preliminary data.</text>
</comment>
<organism evidence="2 3">
    <name type="scientific">Catonella massiliensis</name>
    <dbReference type="NCBI Taxonomy" id="2799636"/>
    <lineage>
        <taxon>Bacteria</taxon>
        <taxon>Bacillati</taxon>
        <taxon>Bacillota</taxon>
        <taxon>Clostridia</taxon>
        <taxon>Lachnospirales</taxon>
        <taxon>Lachnospiraceae</taxon>
        <taxon>Catonella</taxon>
    </lineage>
</organism>
<evidence type="ECO:0000313" key="2">
    <source>
        <dbReference type="EMBL" id="MBK5898514.1"/>
    </source>
</evidence>
<evidence type="ECO:0000313" key="3">
    <source>
        <dbReference type="Proteomes" id="UP000604730"/>
    </source>
</evidence>
<dbReference type="RefSeq" id="WP_208429928.1">
    <property type="nucleotide sequence ID" value="NZ_JAEPRJ010000001.1"/>
</dbReference>
<feature type="domain" description="DUF7916" evidence="1">
    <location>
        <begin position="6"/>
        <end position="297"/>
    </location>
</feature>
<protein>
    <submittedName>
        <fullName evidence="2">Haloacid dehalogenase-like hydrolase</fullName>
    </submittedName>
</protein>
<name>A0ABS1J3P5_9FIRM</name>
<dbReference type="SUPFAM" id="SSF51366">
    <property type="entry name" value="Ribulose-phoshate binding barrel"/>
    <property type="match status" value="1"/>
</dbReference>
<dbReference type="InterPro" id="IPR057238">
    <property type="entry name" value="DUF7916"/>
</dbReference>
<sequence length="297" mass="31655">MKKRLLSCTASDIRKMSASDLKNSIIASESRTILGETVVTAAPLFEDVTNAEVMSAFGADLLLLNEYDVFTKYINGLDEAEPIKYIKHLTGKPVGINLEPVEENVDSVEDLITLPAGRRATKEAFEEAARQGVDFILLTGNPATGVSNAGIMASIEVAKKYFNGLVFAGKMHAAGLSEKILSEEVILGFMDRGADGVLIPAVGTAPGIGEAESSAIVAKVKARGGITISAVGTSQESADADTIRQIGLCNKRIGFDVHHLGDGGYGRVPDPDNLMALSICIRGKRHTYMKMSRSLNR</sequence>
<dbReference type="InterPro" id="IPR011060">
    <property type="entry name" value="RibuloseP-bd_barrel"/>
</dbReference>
<proteinExistence type="predicted"/>
<dbReference type="Pfam" id="PF25509">
    <property type="entry name" value="DUF7916"/>
    <property type="match status" value="1"/>
</dbReference>
<dbReference type="Proteomes" id="UP000604730">
    <property type="component" value="Unassembled WGS sequence"/>
</dbReference>
<gene>
    <name evidence="2" type="ORF">JJN12_12085</name>
</gene>
<reference evidence="2 3" key="1">
    <citation type="submission" date="2021-01" db="EMBL/GenBank/DDBJ databases">
        <title>Isolation and description of Catonella massiliensis sp. nov., a novel Catonella species, isolated from a stable periodontitis subject.</title>
        <authorList>
            <person name="Antezack A."/>
            <person name="Boxberger M."/>
            <person name="La Scola B."/>
            <person name="Monnet-Corti V."/>
        </authorList>
    </citation>
    <scope>NUCLEOTIDE SEQUENCE [LARGE SCALE GENOMIC DNA]</scope>
    <source>
        <strain evidence="2 3">Marseille-Q4567</strain>
    </source>
</reference>
<evidence type="ECO:0000259" key="1">
    <source>
        <dbReference type="Pfam" id="PF25509"/>
    </source>
</evidence>
<accession>A0ABS1J3P5</accession>